<dbReference type="EMBL" id="JAIQCV010000011">
    <property type="protein sequence ID" value="KAH1046850.1"/>
    <property type="molecule type" value="Genomic_DNA"/>
</dbReference>
<dbReference type="Pfam" id="PF00076">
    <property type="entry name" value="RRM_1"/>
    <property type="match status" value="1"/>
</dbReference>
<evidence type="ECO:0000313" key="3">
    <source>
        <dbReference type="EMBL" id="KAH1046850.1"/>
    </source>
</evidence>
<dbReference type="SMART" id="SM00360">
    <property type="entry name" value="RRM"/>
    <property type="match status" value="1"/>
</dbReference>
<dbReference type="InterPro" id="IPR000504">
    <property type="entry name" value="RRM_dom"/>
</dbReference>
<dbReference type="PROSITE" id="PS50102">
    <property type="entry name" value="RRM"/>
    <property type="match status" value="1"/>
</dbReference>
<feature type="domain" description="RRM" evidence="2">
    <location>
        <begin position="11"/>
        <end position="87"/>
    </location>
</feature>
<protein>
    <recommendedName>
        <fullName evidence="2">RRM domain-containing protein</fullName>
    </recommendedName>
</protein>
<proteinExistence type="predicted"/>
<gene>
    <name evidence="3" type="ORF">J1N35_037634</name>
</gene>
<evidence type="ECO:0000259" key="2">
    <source>
        <dbReference type="PROSITE" id="PS50102"/>
    </source>
</evidence>
<organism evidence="3 4">
    <name type="scientific">Gossypium stocksii</name>
    <dbReference type="NCBI Taxonomy" id="47602"/>
    <lineage>
        <taxon>Eukaryota</taxon>
        <taxon>Viridiplantae</taxon>
        <taxon>Streptophyta</taxon>
        <taxon>Embryophyta</taxon>
        <taxon>Tracheophyta</taxon>
        <taxon>Spermatophyta</taxon>
        <taxon>Magnoliopsida</taxon>
        <taxon>eudicotyledons</taxon>
        <taxon>Gunneridae</taxon>
        <taxon>Pentapetalae</taxon>
        <taxon>rosids</taxon>
        <taxon>malvids</taxon>
        <taxon>Malvales</taxon>
        <taxon>Malvaceae</taxon>
        <taxon>Malvoideae</taxon>
        <taxon>Gossypium</taxon>
    </lineage>
</organism>
<keyword evidence="1" id="KW-0694">RNA-binding</keyword>
<dbReference type="Proteomes" id="UP000828251">
    <property type="component" value="Unassembled WGS sequence"/>
</dbReference>
<keyword evidence="4" id="KW-1185">Reference proteome</keyword>
<dbReference type="GO" id="GO:0003723">
    <property type="term" value="F:RNA binding"/>
    <property type="evidence" value="ECO:0007669"/>
    <property type="project" value="UniProtKB-UniRule"/>
</dbReference>
<dbReference type="Gene3D" id="3.30.70.330">
    <property type="match status" value="1"/>
</dbReference>
<dbReference type="CDD" id="cd00590">
    <property type="entry name" value="RRM_SF"/>
    <property type="match status" value="1"/>
</dbReference>
<dbReference type="SUPFAM" id="SSF54928">
    <property type="entry name" value="RNA-binding domain, RBD"/>
    <property type="match status" value="1"/>
</dbReference>
<evidence type="ECO:0000256" key="1">
    <source>
        <dbReference type="PROSITE-ProRule" id="PRU00176"/>
    </source>
</evidence>
<reference evidence="3 4" key="1">
    <citation type="journal article" date="2021" name="Plant Biotechnol. J.">
        <title>Multi-omics assisted identification of the key and species-specific regulatory components of drought-tolerant mechanisms in Gossypium stocksii.</title>
        <authorList>
            <person name="Yu D."/>
            <person name="Ke L."/>
            <person name="Zhang D."/>
            <person name="Wu Y."/>
            <person name="Sun Y."/>
            <person name="Mei J."/>
            <person name="Sun J."/>
            <person name="Sun Y."/>
        </authorList>
    </citation>
    <scope>NUCLEOTIDE SEQUENCE [LARGE SCALE GENOMIC DNA]</scope>
    <source>
        <strain evidence="4">cv. E1</strain>
        <tissue evidence="3">Leaf</tissue>
    </source>
</reference>
<name>A0A9D3ZM36_9ROSI</name>
<dbReference type="InterPro" id="IPR035979">
    <property type="entry name" value="RBD_domain_sf"/>
</dbReference>
<evidence type="ECO:0000313" key="4">
    <source>
        <dbReference type="Proteomes" id="UP000828251"/>
    </source>
</evidence>
<comment type="caution">
    <text evidence="3">The sequence shown here is derived from an EMBL/GenBank/DDBJ whole genome shotgun (WGS) entry which is preliminary data.</text>
</comment>
<accession>A0A9D3ZM36</accession>
<dbReference type="InterPro" id="IPR012677">
    <property type="entry name" value="Nucleotide-bd_a/b_plait_sf"/>
</dbReference>
<dbReference type="AlphaFoldDB" id="A0A9D3ZM36"/>
<sequence>MKQLGERRSVETVFVYNILNSMHWKGLWVLFGYHGYVVDAFIQSKRYRIAKRIGFVRLSNEKVALRVIIRLNGFFLEKRIKVKMASYRSKRKSLRIGSDQNDKE</sequence>